<evidence type="ECO:0000313" key="3">
    <source>
        <dbReference type="Proteomes" id="UP000254429"/>
    </source>
</evidence>
<dbReference type="Proteomes" id="UP000254429">
    <property type="component" value="Unassembled WGS sequence"/>
</dbReference>
<dbReference type="EMBL" id="UGFG01000001">
    <property type="protein sequence ID" value="STM38438.1"/>
    <property type="molecule type" value="Genomic_DNA"/>
</dbReference>
<proteinExistence type="predicted"/>
<protein>
    <submittedName>
        <fullName evidence="2">Cytoplasmic protein</fullName>
    </submittedName>
</protein>
<dbReference type="Pfam" id="PF07090">
    <property type="entry name" value="GATase1_like"/>
    <property type="match status" value="1"/>
</dbReference>
<dbReference type="CDD" id="cd03143">
    <property type="entry name" value="A4_beta-galactosidase_middle_domain"/>
    <property type="match status" value="1"/>
</dbReference>
<dbReference type="InterPro" id="IPR029062">
    <property type="entry name" value="Class_I_gatase-like"/>
</dbReference>
<dbReference type="InterPro" id="IPR010768">
    <property type="entry name" value="GATase1-like"/>
</dbReference>
<organism evidence="2 3">
    <name type="scientific">Escherichia coli</name>
    <dbReference type="NCBI Taxonomy" id="562"/>
    <lineage>
        <taxon>Bacteria</taxon>
        <taxon>Pseudomonadati</taxon>
        <taxon>Pseudomonadota</taxon>
        <taxon>Gammaproteobacteria</taxon>
        <taxon>Enterobacterales</taxon>
        <taxon>Enterobacteriaceae</taxon>
        <taxon>Escherichia</taxon>
    </lineage>
</organism>
<name>A0A377DQN0_ECOLX</name>
<dbReference type="Gene3D" id="3.40.50.880">
    <property type="match status" value="1"/>
</dbReference>
<evidence type="ECO:0000259" key="1">
    <source>
        <dbReference type="Pfam" id="PF07090"/>
    </source>
</evidence>
<accession>A0A377DQN0</accession>
<feature type="domain" description="Putative glutamine amidotransferase" evidence="1">
    <location>
        <begin position="9"/>
        <end position="182"/>
    </location>
</feature>
<reference evidence="2 3" key="1">
    <citation type="submission" date="2018-06" db="EMBL/GenBank/DDBJ databases">
        <authorList>
            <consortium name="Pathogen Informatics"/>
            <person name="Doyle S."/>
        </authorList>
    </citation>
    <scope>NUCLEOTIDE SEQUENCE [LARGE SCALE GENOMIC DNA]</scope>
    <source>
        <strain evidence="2 3">NCTC8500</strain>
    </source>
</reference>
<gene>
    <name evidence="2" type="ORF">NCTC8500_02208</name>
</gene>
<dbReference type="PANTHER" id="PTHR37947">
    <property type="entry name" value="BLL2462 PROTEIN"/>
    <property type="match status" value="1"/>
</dbReference>
<dbReference type="AlphaFoldDB" id="A0A377DQN0"/>
<evidence type="ECO:0000313" key="2">
    <source>
        <dbReference type="EMBL" id="STM38438.1"/>
    </source>
</evidence>
<dbReference type="SUPFAM" id="SSF52317">
    <property type="entry name" value="Class I glutamine amidotransferase-like"/>
    <property type="match status" value="1"/>
</dbReference>
<dbReference type="PANTHER" id="PTHR37947:SF1">
    <property type="entry name" value="BLL2462 PROTEIN"/>
    <property type="match status" value="1"/>
</dbReference>
<sequence length="186" mass="20921">MNNTKKSLKVLFIGESWHIHMIHSKGYDSFTSSKYEEGATWLLQCLKNSQVDVTYMPAHTVQIAFPEDVAQLEQYDAIVISDIGSNTFLLQNDTFYQLRIKPNALELIKEYVNNGGGLLMIGGYLSFMGIEAKANYKNTVLADVLPVTMLDGDDRVKKPEGVIAQPSQPDHPVIKGFSEYPFFPRL</sequence>